<organism evidence="5 6">
    <name type="scientific">Microbacterium lemovicicum</name>
    <dbReference type="NCBI Taxonomy" id="1072463"/>
    <lineage>
        <taxon>Bacteria</taxon>
        <taxon>Bacillati</taxon>
        <taxon>Actinomycetota</taxon>
        <taxon>Actinomycetes</taxon>
        <taxon>Micrococcales</taxon>
        <taxon>Microbacteriaceae</taxon>
        <taxon>Microbacterium</taxon>
    </lineage>
</organism>
<reference evidence="5 6" key="1">
    <citation type="submission" date="2018-08" db="EMBL/GenBank/DDBJ databases">
        <title>Microbacterium lemovicicum sp. nov., a bacterium isolated from a natural uranium-rich soil.</title>
        <authorList>
            <person name="ORTET P."/>
        </authorList>
    </citation>
    <scope>NUCLEOTIDE SEQUENCE [LARGE SCALE GENOMIC DNA]</scope>
    <source>
        <strain evidence="5 6">Viu22</strain>
    </source>
</reference>
<dbReference type="OrthoDB" id="9801609at2"/>
<dbReference type="EMBL" id="CP031423">
    <property type="protein sequence ID" value="AZS36148.1"/>
    <property type="molecule type" value="Genomic_DNA"/>
</dbReference>
<keyword evidence="6" id="KW-1185">Reference proteome</keyword>
<feature type="domain" description="Glycosyltransferase subfamily 4-like N-terminal" evidence="4">
    <location>
        <begin position="16"/>
        <end position="171"/>
    </location>
</feature>
<dbReference type="Gene3D" id="3.40.50.2000">
    <property type="entry name" value="Glycogen Phosphorylase B"/>
    <property type="match status" value="2"/>
</dbReference>
<dbReference type="AlphaFoldDB" id="A0A3Q9IXC0"/>
<feature type="domain" description="Glycosyl transferase family 1" evidence="3">
    <location>
        <begin position="187"/>
        <end position="340"/>
    </location>
</feature>
<evidence type="ECO:0000313" key="6">
    <source>
        <dbReference type="Proteomes" id="UP000276888"/>
    </source>
</evidence>
<dbReference type="InterPro" id="IPR028098">
    <property type="entry name" value="Glyco_trans_4-like_N"/>
</dbReference>
<sequence length="366" mass="40166">MPRVLVDLLSYSGTKGGMETYTRELYRSLGGLDDDYEYIGYLSKEGAQLDRSWFPGRIIESGISGENRFQWAWGELTQVAKAAAAENADLVHAPATLGPRRTRMPTVVTMHDMLYWSHPEYMSTPLYTAPVKWMEKVAARNAARIVTISPTSADEIVRFLGVERDRLDVVPLAGSAPLNVDRSCAGENGPMILAMGNRRPHKNWAALIRAIALLPADDRPRVVITGGRGEDPLQADVESTGMQAWVELRGWVDDDEVRELYSTASALAIPSLAEGFSLPTLEAMGAGVPVLLSDIDVHRYVGGSAARYFDPRDDRSVADAIAAVTTDAALRDRLSAEGRARAAEFTWERTARETRASFDAALGLRR</sequence>
<evidence type="ECO:0000256" key="2">
    <source>
        <dbReference type="ARBA" id="ARBA00022679"/>
    </source>
</evidence>
<keyword evidence="2 5" id="KW-0808">Transferase</keyword>
<dbReference type="SUPFAM" id="SSF53756">
    <property type="entry name" value="UDP-Glycosyltransferase/glycogen phosphorylase"/>
    <property type="match status" value="1"/>
</dbReference>
<gene>
    <name evidence="5" type="primary">mfpsA</name>
    <name evidence="5" type="ORF">CVS47_00748</name>
</gene>
<dbReference type="GO" id="GO:0103011">
    <property type="term" value="F:mannosylfructose-phosphate synthase activity"/>
    <property type="evidence" value="ECO:0007669"/>
    <property type="project" value="UniProtKB-EC"/>
</dbReference>
<dbReference type="KEGG" id="mlv:CVS47_00748"/>
<dbReference type="RefSeq" id="WP_127094877.1">
    <property type="nucleotide sequence ID" value="NZ_CP031423.1"/>
</dbReference>
<name>A0A3Q9IXC0_9MICO</name>
<dbReference type="CDD" id="cd03809">
    <property type="entry name" value="GT4_MtfB-like"/>
    <property type="match status" value="1"/>
</dbReference>
<dbReference type="PANTHER" id="PTHR46401">
    <property type="entry name" value="GLYCOSYLTRANSFERASE WBBK-RELATED"/>
    <property type="match status" value="1"/>
</dbReference>
<evidence type="ECO:0000256" key="1">
    <source>
        <dbReference type="ARBA" id="ARBA00022676"/>
    </source>
</evidence>
<dbReference type="InterPro" id="IPR001296">
    <property type="entry name" value="Glyco_trans_1"/>
</dbReference>
<accession>A0A3Q9IXC0</accession>
<dbReference type="Pfam" id="PF00534">
    <property type="entry name" value="Glycos_transf_1"/>
    <property type="match status" value="1"/>
</dbReference>
<evidence type="ECO:0000259" key="4">
    <source>
        <dbReference type="Pfam" id="PF13439"/>
    </source>
</evidence>
<dbReference type="EC" id="2.4.1.246" evidence="5"/>
<dbReference type="GO" id="GO:0009103">
    <property type="term" value="P:lipopolysaccharide biosynthetic process"/>
    <property type="evidence" value="ECO:0007669"/>
    <property type="project" value="TreeGrafter"/>
</dbReference>
<evidence type="ECO:0000313" key="5">
    <source>
        <dbReference type="EMBL" id="AZS36148.1"/>
    </source>
</evidence>
<proteinExistence type="predicted"/>
<dbReference type="Pfam" id="PF13439">
    <property type="entry name" value="Glyco_transf_4"/>
    <property type="match status" value="1"/>
</dbReference>
<evidence type="ECO:0000259" key="3">
    <source>
        <dbReference type="Pfam" id="PF00534"/>
    </source>
</evidence>
<keyword evidence="1 5" id="KW-0328">Glycosyltransferase</keyword>
<dbReference type="PANTHER" id="PTHR46401:SF2">
    <property type="entry name" value="GLYCOSYLTRANSFERASE WBBK-RELATED"/>
    <property type="match status" value="1"/>
</dbReference>
<protein>
    <submittedName>
        <fullName evidence="5">Mannosylfructose-phosphate synthase</fullName>
        <ecNumber evidence="5">2.4.1.246</ecNumber>
    </submittedName>
</protein>
<dbReference type="Proteomes" id="UP000276888">
    <property type="component" value="Chromosome"/>
</dbReference>